<evidence type="ECO:0000256" key="1">
    <source>
        <dbReference type="SAM" id="Phobius"/>
    </source>
</evidence>
<reference evidence="2" key="1">
    <citation type="submission" date="2021-09" db="EMBL/GenBank/DDBJ databases">
        <title>Fulvivirga sp. isolated from coastal sediment.</title>
        <authorList>
            <person name="Yu H."/>
        </authorList>
    </citation>
    <scope>NUCLEOTIDE SEQUENCE</scope>
    <source>
        <strain evidence="2">1062</strain>
    </source>
</reference>
<feature type="transmembrane region" description="Helical" evidence="1">
    <location>
        <begin position="102"/>
        <end position="121"/>
    </location>
</feature>
<gene>
    <name evidence="2" type="ORF">LDX50_24800</name>
</gene>
<feature type="transmembrane region" description="Helical" evidence="1">
    <location>
        <begin position="186"/>
        <end position="205"/>
    </location>
</feature>
<dbReference type="AlphaFoldDB" id="A0A9X1HTP3"/>
<proteinExistence type="predicted"/>
<evidence type="ECO:0008006" key="4">
    <source>
        <dbReference type="Google" id="ProtNLM"/>
    </source>
</evidence>
<keyword evidence="1" id="KW-0472">Membrane</keyword>
<feature type="transmembrane region" description="Helical" evidence="1">
    <location>
        <begin position="152"/>
        <end position="174"/>
    </location>
</feature>
<sequence length="210" mass="24595">MLKRNYLPVYKTNMWGVFVLLCIATLSLLLIKKSFIENETAAFEVLEMEGNAGFLHFLNTLQYLSIPVVYLFKFLIIAFLLWAGCFLFGYRLTFREAFQTAIIGEFIFLIPEFLKILYFLFIESDPTLFEVQSFYPLSLMNFADPGTLDRKWFYPMKAANLFEIAYWFLLVYLLHSVLRKSIKITAILVVVAYVVPFIGWLFYYAGIYKG</sequence>
<evidence type="ECO:0000313" key="2">
    <source>
        <dbReference type="EMBL" id="MCA6078114.1"/>
    </source>
</evidence>
<name>A0A9X1HTP3_9BACT</name>
<keyword evidence="1" id="KW-0812">Transmembrane</keyword>
<dbReference type="RefSeq" id="WP_225698970.1">
    <property type="nucleotide sequence ID" value="NZ_JAIXNE010000005.1"/>
</dbReference>
<dbReference type="EMBL" id="JAIXNE010000005">
    <property type="protein sequence ID" value="MCA6078114.1"/>
    <property type="molecule type" value="Genomic_DNA"/>
</dbReference>
<comment type="caution">
    <text evidence="2">The sequence shown here is derived from an EMBL/GenBank/DDBJ whole genome shotgun (WGS) entry which is preliminary data.</text>
</comment>
<evidence type="ECO:0000313" key="3">
    <source>
        <dbReference type="Proteomes" id="UP001139409"/>
    </source>
</evidence>
<keyword evidence="1" id="KW-1133">Transmembrane helix</keyword>
<feature type="transmembrane region" description="Helical" evidence="1">
    <location>
        <begin position="68"/>
        <end position="90"/>
    </location>
</feature>
<keyword evidence="3" id="KW-1185">Reference proteome</keyword>
<organism evidence="2 3">
    <name type="scientific">Fulvivirga sedimenti</name>
    <dbReference type="NCBI Taxonomy" id="2879465"/>
    <lineage>
        <taxon>Bacteria</taxon>
        <taxon>Pseudomonadati</taxon>
        <taxon>Bacteroidota</taxon>
        <taxon>Cytophagia</taxon>
        <taxon>Cytophagales</taxon>
        <taxon>Fulvivirgaceae</taxon>
        <taxon>Fulvivirga</taxon>
    </lineage>
</organism>
<feature type="transmembrane region" description="Helical" evidence="1">
    <location>
        <begin position="12"/>
        <end position="31"/>
    </location>
</feature>
<dbReference type="Proteomes" id="UP001139409">
    <property type="component" value="Unassembled WGS sequence"/>
</dbReference>
<protein>
    <recommendedName>
        <fullName evidence="4">Sulfate ABC transporter permease</fullName>
    </recommendedName>
</protein>
<accession>A0A9X1HTP3</accession>